<protein>
    <submittedName>
        <fullName evidence="2">Uncharacterized protein</fullName>
    </submittedName>
</protein>
<evidence type="ECO:0000313" key="3">
    <source>
        <dbReference type="Proteomes" id="UP001243330"/>
    </source>
</evidence>
<evidence type="ECO:0000313" key="2">
    <source>
        <dbReference type="EMBL" id="KAK1855174.1"/>
    </source>
</evidence>
<organism evidence="2 3">
    <name type="scientific">Colletotrichum chrysophilum</name>
    <dbReference type="NCBI Taxonomy" id="1836956"/>
    <lineage>
        <taxon>Eukaryota</taxon>
        <taxon>Fungi</taxon>
        <taxon>Dikarya</taxon>
        <taxon>Ascomycota</taxon>
        <taxon>Pezizomycotina</taxon>
        <taxon>Sordariomycetes</taxon>
        <taxon>Hypocreomycetidae</taxon>
        <taxon>Glomerellales</taxon>
        <taxon>Glomerellaceae</taxon>
        <taxon>Colletotrichum</taxon>
        <taxon>Colletotrichum gloeosporioides species complex</taxon>
    </lineage>
</organism>
<feature type="region of interest" description="Disordered" evidence="1">
    <location>
        <begin position="1"/>
        <end position="23"/>
    </location>
</feature>
<dbReference type="Proteomes" id="UP001243330">
    <property type="component" value="Unassembled WGS sequence"/>
</dbReference>
<feature type="compositionally biased region" description="Basic residues" evidence="1">
    <location>
        <begin position="1"/>
        <end position="10"/>
    </location>
</feature>
<name>A0AAD9AXI9_9PEZI</name>
<dbReference type="EMBL" id="JAQOWY010000025">
    <property type="protein sequence ID" value="KAK1855174.1"/>
    <property type="molecule type" value="Genomic_DNA"/>
</dbReference>
<keyword evidence="3" id="KW-1185">Reference proteome</keyword>
<sequence length="69" mass="7759">MHRFHAKTKLAGRSSGLSLREPHDSSCDQILVVMQKGGCRNFSRLNPARRVLYTAHVLRARLAKPPSHP</sequence>
<proteinExistence type="predicted"/>
<comment type="caution">
    <text evidence="2">The sequence shown here is derived from an EMBL/GenBank/DDBJ whole genome shotgun (WGS) entry which is preliminary data.</text>
</comment>
<reference evidence="2" key="1">
    <citation type="submission" date="2023-01" db="EMBL/GenBank/DDBJ databases">
        <title>Colletotrichum chrysophilum M932 genome sequence.</title>
        <authorList>
            <person name="Baroncelli R."/>
        </authorList>
    </citation>
    <scope>NUCLEOTIDE SEQUENCE</scope>
    <source>
        <strain evidence="2">M932</strain>
    </source>
</reference>
<gene>
    <name evidence="2" type="ORF">CCHR01_02206</name>
</gene>
<accession>A0AAD9AXI9</accession>
<dbReference type="AlphaFoldDB" id="A0AAD9AXI9"/>
<evidence type="ECO:0000256" key="1">
    <source>
        <dbReference type="SAM" id="MobiDB-lite"/>
    </source>
</evidence>